<evidence type="ECO:0000256" key="1">
    <source>
        <dbReference type="SAM" id="MobiDB-lite"/>
    </source>
</evidence>
<feature type="region of interest" description="Disordered" evidence="1">
    <location>
        <begin position="407"/>
        <end position="435"/>
    </location>
</feature>
<organism evidence="2 3">
    <name type="scientific">Bombardia bombarda</name>
    <dbReference type="NCBI Taxonomy" id="252184"/>
    <lineage>
        <taxon>Eukaryota</taxon>
        <taxon>Fungi</taxon>
        <taxon>Dikarya</taxon>
        <taxon>Ascomycota</taxon>
        <taxon>Pezizomycotina</taxon>
        <taxon>Sordariomycetes</taxon>
        <taxon>Sordariomycetidae</taxon>
        <taxon>Sordariales</taxon>
        <taxon>Lasiosphaeriaceae</taxon>
        <taxon>Bombardia</taxon>
    </lineage>
</organism>
<evidence type="ECO:0008006" key="4">
    <source>
        <dbReference type="Google" id="ProtNLM"/>
    </source>
</evidence>
<reference evidence="2" key="1">
    <citation type="submission" date="2023-06" db="EMBL/GenBank/DDBJ databases">
        <title>Genome-scale phylogeny and comparative genomics of the fungal order Sordariales.</title>
        <authorList>
            <consortium name="Lawrence Berkeley National Laboratory"/>
            <person name="Hensen N."/>
            <person name="Bonometti L."/>
            <person name="Westerberg I."/>
            <person name="Brannstrom I.O."/>
            <person name="Guillou S."/>
            <person name="Cros-Aarteil S."/>
            <person name="Calhoun S."/>
            <person name="Haridas S."/>
            <person name="Kuo A."/>
            <person name="Mondo S."/>
            <person name="Pangilinan J."/>
            <person name="Riley R."/>
            <person name="LaButti K."/>
            <person name="Andreopoulos B."/>
            <person name="Lipzen A."/>
            <person name="Chen C."/>
            <person name="Yanf M."/>
            <person name="Daum C."/>
            <person name="Ng V."/>
            <person name="Clum A."/>
            <person name="Steindorff A."/>
            <person name="Ohm R."/>
            <person name="Martin F."/>
            <person name="Silar P."/>
            <person name="Natvig D."/>
            <person name="Lalanne C."/>
            <person name="Gautier V."/>
            <person name="Ament-velasquez S.L."/>
            <person name="Kruys A."/>
            <person name="Hutchinson M.I."/>
            <person name="Powell A.J."/>
            <person name="Barry K."/>
            <person name="Miller A.N."/>
            <person name="Grigoriev I.V."/>
            <person name="Debuchy R."/>
            <person name="Gladieux P."/>
            <person name="Thoren M.H."/>
            <person name="Johannesson H."/>
        </authorList>
    </citation>
    <scope>NUCLEOTIDE SEQUENCE</scope>
    <source>
        <strain evidence="2">SMH3391-2</strain>
    </source>
</reference>
<gene>
    <name evidence="2" type="ORF">B0T17DRAFT_617160</name>
</gene>
<comment type="caution">
    <text evidence="2">The sequence shown here is derived from an EMBL/GenBank/DDBJ whole genome shotgun (WGS) entry which is preliminary data.</text>
</comment>
<dbReference type="AlphaFoldDB" id="A0AA40C5H3"/>
<dbReference type="EMBL" id="JAULSR010000003">
    <property type="protein sequence ID" value="KAK0625013.1"/>
    <property type="molecule type" value="Genomic_DNA"/>
</dbReference>
<dbReference type="Proteomes" id="UP001174934">
    <property type="component" value="Unassembled WGS sequence"/>
</dbReference>
<evidence type="ECO:0000313" key="2">
    <source>
        <dbReference type="EMBL" id="KAK0625013.1"/>
    </source>
</evidence>
<proteinExistence type="predicted"/>
<feature type="compositionally biased region" description="Gly residues" evidence="1">
    <location>
        <begin position="408"/>
        <end position="431"/>
    </location>
</feature>
<sequence>MSATADKDDSLPGQLNYDTWHLILGYIEDRKDLCSLSLVSKKIHNSATPHLYRTLLLGPRQRRKSSFAFGMRLASRMSNTKQKLRDAQWRDTFALIRRLVTNPDGQQAHAVREVEVVVPERGEEYAVRQFEHPDKGLAAQVRALPGLRQVRPQSALTPALDDALLRALSDHPNRPRLHLLDEDGHRAVAGPMPCVSVICARVNPYHDTEEKANRTIPAIQELVFSCPNLKSLALCVVGNYGGCMRPPVYHPQVYSFRLVGDETFPPLESLSLDGYRMGSDYRAPEEWPHWRDRLDWSRLRALGLGPQPMHANILEYVAGYATALRSLTVQTYAEEGEDLYPQLEAFLLSFGSLEELNHFANFGGLGRADHHVWPDKNNAKTFFNQCGSGGTGGDDVDLGLPLYSAPVSGGGGDSGGGGGGAGGGSGGGGGTTTDDTVFIATNVETWDPTFRS</sequence>
<name>A0AA40C5H3_9PEZI</name>
<evidence type="ECO:0000313" key="3">
    <source>
        <dbReference type="Proteomes" id="UP001174934"/>
    </source>
</evidence>
<keyword evidence="3" id="KW-1185">Reference proteome</keyword>
<accession>A0AA40C5H3</accession>
<protein>
    <recommendedName>
        <fullName evidence="4">F-box domain-containing protein</fullName>
    </recommendedName>
</protein>